<dbReference type="Gene3D" id="1.20.58.390">
    <property type="entry name" value="Neurotransmitter-gated ion-channel transmembrane domain"/>
    <property type="match status" value="1"/>
</dbReference>
<dbReference type="PRINTS" id="PR00253">
    <property type="entry name" value="GABAARECEPTR"/>
</dbReference>
<reference evidence="3" key="1">
    <citation type="submission" date="2023-10" db="EMBL/GenBank/DDBJ databases">
        <authorList>
            <person name="Chen Y."/>
            <person name="Shah S."/>
            <person name="Dougan E. K."/>
            <person name="Thang M."/>
            <person name="Chan C."/>
        </authorList>
    </citation>
    <scope>NUCLEOTIDE SEQUENCE [LARGE SCALE GENOMIC DNA]</scope>
</reference>
<keyword evidence="1" id="KW-0812">Transmembrane</keyword>
<evidence type="ECO:0000313" key="4">
    <source>
        <dbReference type="Proteomes" id="UP001189429"/>
    </source>
</evidence>
<keyword evidence="4" id="KW-1185">Reference proteome</keyword>
<feature type="transmembrane region" description="Helical" evidence="1">
    <location>
        <begin position="49"/>
        <end position="67"/>
    </location>
</feature>
<dbReference type="InterPro" id="IPR038050">
    <property type="entry name" value="Neuro_actylchol_rec"/>
</dbReference>
<dbReference type="InterPro" id="IPR006029">
    <property type="entry name" value="Neurotrans-gated_channel_TM"/>
</dbReference>
<protein>
    <recommendedName>
        <fullName evidence="2">EF-hand domain-containing protein</fullName>
    </recommendedName>
</protein>
<dbReference type="Gene3D" id="1.10.238.10">
    <property type="entry name" value="EF-hand"/>
    <property type="match status" value="1"/>
</dbReference>
<keyword evidence="1" id="KW-0472">Membrane</keyword>
<dbReference type="SUPFAM" id="SSF47473">
    <property type="entry name" value="EF-hand"/>
    <property type="match status" value="1"/>
</dbReference>
<dbReference type="InterPro" id="IPR036719">
    <property type="entry name" value="Neuro-gated_channel_TM_sf"/>
</dbReference>
<dbReference type="Proteomes" id="UP001189429">
    <property type="component" value="Unassembled WGS sequence"/>
</dbReference>
<name>A0ABN9RIS5_9DINO</name>
<keyword evidence="1" id="KW-1133">Transmembrane helix</keyword>
<feature type="transmembrane region" description="Helical" evidence="1">
    <location>
        <begin position="87"/>
        <end position="105"/>
    </location>
</feature>
<dbReference type="InterPro" id="IPR011992">
    <property type="entry name" value="EF-hand-dom_pair"/>
</dbReference>
<dbReference type="EMBL" id="CAUYUJ010006651">
    <property type="protein sequence ID" value="CAK0818102.1"/>
    <property type="molecule type" value="Genomic_DNA"/>
</dbReference>
<feature type="transmembrane region" description="Helical" evidence="1">
    <location>
        <begin position="24"/>
        <end position="42"/>
    </location>
</feature>
<feature type="transmembrane region" description="Helical" evidence="1">
    <location>
        <begin position="304"/>
        <end position="324"/>
    </location>
</feature>
<evidence type="ECO:0000256" key="1">
    <source>
        <dbReference type="SAM" id="Phobius"/>
    </source>
</evidence>
<dbReference type="InterPro" id="IPR006028">
    <property type="entry name" value="GABAA/Glycine_rcpt"/>
</dbReference>
<evidence type="ECO:0000259" key="2">
    <source>
        <dbReference type="PROSITE" id="PS50222"/>
    </source>
</evidence>
<proteinExistence type="predicted"/>
<gene>
    <name evidence="3" type="ORF">PCOR1329_LOCUS20473</name>
</gene>
<feature type="domain" description="EF-hand" evidence="2">
    <location>
        <begin position="214"/>
        <end position="248"/>
    </location>
</feature>
<dbReference type="PROSITE" id="PS50222">
    <property type="entry name" value="EF_HAND_2"/>
    <property type="match status" value="1"/>
</dbReference>
<accession>A0ABN9RIS5</accession>
<sequence length="329" mass="36781">MQWHTLKLDVALERSAGYHIMNDVLYGILFVAMSWTGFFVARTNAPARVALSLLPVLTMLNHIRGVQSHLPRISETTWLSAFLLKSLVYNVAAVLEYGLVSYLLSMEEERAARLRVLRALSTQLGDAYNRQLTQRLQFPLPADEEVAGVEEVVEVEVEQGEPRATVCRGLSGLQVSRLLRSHFACHPPAGGEGEPRRKVCKSLSGLQVSSLLPTQQRTVQAAMRLFDNGDGVVSRAEMRRGLRHFDIYYTAEQVTEIFASMGVEDGQGMPMSTFLKYLKSMQEPSPTLQKGFLDRPPSMQLDTVMRYGFFLSYILVLLALIPTATSTRP</sequence>
<comment type="caution">
    <text evidence="3">The sequence shown here is derived from an EMBL/GenBank/DDBJ whole genome shotgun (WGS) entry which is preliminary data.</text>
</comment>
<dbReference type="SUPFAM" id="SSF90112">
    <property type="entry name" value="Neurotransmitter-gated ion-channel transmembrane pore"/>
    <property type="match status" value="1"/>
</dbReference>
<evidence type="ECO:0000313" key="3">
    <source>
        <dbReference type="EMBL" id="CAK0818102.1"/>
    </source>
</evidence>
<dbReference type="InterPro" id="IPR002048">
    <property type="entry name" value="EF_hand_dom"/>
</dbReference>
<organism evidence="3 4">
    <name type="scientific">Prorocentrum cordatum</name>
    <dbReference type="NCBI Taxonomy" id="2364126"/>
    <lineage>
        <taxon>Eukaryota</taxon>
        <taxon>Sar</taxon>
        <taxon>Alveolata</taxon>
        <taxon>Dinophyceae</taxon>
        <taxon>Prorocentrales</taxon>
        <taxon>Prorocentraceae</taxon>
        <taxon>Prorocentrum</taxon>
    </lineage>
</organism>
<dbReference type="Pfam" id="PF02932">
    <property type="entry name" value="Neur_chan_memb"/>
    <property type="match status" value="1"/>
</dbReference>